<keyword evidence="2" id="KW-1185">Reference proteome</keyword>
<name>A0A5D2NWZ0_GOSTO</name>
<dbReference type="Proteomes" id="UP000322667">
    <property type="component" value="Chromosome A10"/>
</dbReference>
<evidence type="ECO:0000313" key="1">
    <source>
        <dbReference type="EMBL" id="TYI07585.1"/>
    </source>
</evidence>
<dbReference type="EMBL" id="CM017619">
    <property type="protein sequence ID" value="TYI07585.1"/>
    <property type="molecule type" value="Genomic_DNA"/>
</dbReference>
<evidence type="ECO:0000313" key="2">
    <source>
        <dbReference type="Proteomes" id="UP000322667"/>
    </source>
</evidence>
<reference evidence="1 2" key="1">
    <citation type="submission" date="2019-07" db="EMBL/GenBank/DDBJ databases">
        <title>WGS assembly of Gossypium tomentosum.</title>
        <authorList>
            <person name="Chen Z.J."/>
            <person name="Sreedasyam A."/>
            <person name="Ando A."/>
            <person name="Song Q."/>
            <person name="De L."/>
            <person name="Hulse-Kemp A."/>
            <person name="Ding M."/>
            <person name="Ye W."/>
            <person name="Kirkbride R."/>
            <person name="Jenkins J."/>
            <person name="Plott C."/>
            <person name="Lovell J."/>
            <person name="Lin Y.-M."/>
            <person name="Vaughn R."/>
            <person name="Liu B."/>
            <person name="Li W."/>
            <person name="Simpson S."/>
            <person name="Scheffler B."/>
            <person name="Saski C."/>
            <person name="Grover C."/>
            <person name="Hu G."/>
            <person name="Conover J."/>
            <person name="Carlson J."/>
            <person name="Shu S."/>
            <person name="Boston L."/>
            <person name="Williams M."/>
            <person name="Peterson D."/>
            <person name="Mcgee K."/>
            <person name="Jones D."/>
            <person name="Wendel J."/>
            <person name="Stelly D."/>
            <person name="Grimwood J."/>
            <person name="Schmutz J."/>
        </authorList>
    </citation>
    <scope>NUCLEOTIDE SEQUENCE [LARGE SCALE GENOMIC DNA]</scope>
    <source>
        <strain evidence="1">7179.01</strain>
    </source>
</reference>
<gene>
    <name evidence="1" type="ORF">ES332_A10G237900v1</name>
</gene>
<dbReference type="AlphaFoldDB" id="A0A5D2NWZ0"/>
<sequence>MFFLGGSFLSLFLFTLSLGSLVLLFVPLLTYHPFLYNYPSSRFYQPIFEWSTNHTAVHRTRMVHTTLCCYIIEVTRSGVCHRSWPQGHVTTVWEFFFERTLVHSSVTRSCTFSYTDMSFSHTVVSFLLFKCVNFCYICTVSCTIYSDGSVTQSRLCVSLTRLCRTVTQSCGLVFEILPL</sequence>
<protein>
    <submittedName>
        <fullName evidence="1">Uncharacterized protein</fullName>
    </submittedName>
</protein>
<organism evidence="1 2">
    <name type="scientific">Gossypium tomentosum</name>
    <name type="common">Hawaiian cotton</name>
    <name type="synonym">Gossypium sandvicense</name>
    <dbReference type="NCBI Taxonomy" id="34277"/>
    <lineage>
        <taxon>Eukaryota</taxon>
        <taxon>Viridiplantae</taxon>
        <taxon>Streptophyta</taxon>
        <taxon>Embryophyta</taxon>
        <taxon>Tracheophyta</taxon>
        <taxon>Spermatophyta</taxon>
        <taxon>Magnoliopsida</taxon>
        <taxon>eudicotyledons</taxon>
        <taxon>Gunneridae</taxon>
        <taxon>Pentapetalae</taxon>
        <taxon>rosids</taxon>
        <taxon>malvids</taxon>
        <taxon>Malvales</taxon>
        <taxon>Malvaceae</taxon>
        <taxon>Malvoideae</taxon>
        <taxon>Gossypium</taxon>
    </lineage>
</organism>
<proteinExistence type="predicted"/>
<accession>A0A5D2NWZ0</accession>